<comment type="caution">
    <text evidence="1">The sequence shown here is derived from an EMBL/GenBank/DDBJ whole genome shotgun (WGS) entry which is preliminary data.</text>
</comment>
<protein>
    <submittedName>
        <fullName evidence="1">Uncharacterized protein</fullName>
    </submittedName>
</protein>
<evidence type="ECO:0000313" key="1">
    <source>
        <dbReference type="EMBL" id="KKM85463.1"/>
    </source>
</evidence>
<dbReference type="EMBL" id="LAZR01007407">
    <property type="protein sequence ID" value="KKM85463.1"/>
    <property type="molecule type" value="Genomic_DNA"/>
</dbReference>
<reference evidence="1" key="1">
    <citation type="journal article" date="2015" name="Nature">
        <title>Complex archaea that bridge the gap between prokaryotes and eukaryotes.</title>
        <authorList>
            <person name="Spang A."/>
            <person name="Saw J.H."/>
            <person name="Jorgensen S.L."/>
            <person name="Zaremba-Niedzwiedzka K."/>
            <person name="Martijn J."/>
            <person name="Lind A.E."/>
            <person name="van Eijk R."/>
            <person name="Schleper C."/>
            <person name="Guy L."/>
            <person name="Ettema T.J."/>
        </authorList>
    </citation>
    <scope>NUCLEOTIDE SEQUENCE</scope>
</reference>
<sequence length="149" mass="17442">MYLERLEDLSVYYWLIDKFADAPFINIEDGFPNEDLTIPTISVEVDVIDTTPGELGNRKRIKLRVWYIDIFAHDKSQRDEYAYRVLNELESNIPVYDYDEGFPPDVSPSQIGCLIPEQIKVEVIKIMPALVDKLYYRSTVSFMAIYSRF</sequence>
<gene>
    <name evidence="1" type="ORF">LCGC14_1288810</name>
</gene>
<organism evidence="1">
    <name type="scientific">marine sediment metagenome</name>
    <dbReference type="NCBI Taxonomy" id="412755"/>
    <lineage>
        <taxon>unclassified sequences</taxon>
        <taxon>metagenomes</taxon>
        <taxon>ecological metagenomes</taxon>
    </lineage>
</organism>
<dbReference type="AlphaFoldDB" id="A0A0F9KUQ4"/>
<name>A0A0F9KUQ4_9ZZZZ</name>
<proteinExistence type="predicted"/>
<accession>A0A0F9KUQ4</accession>